<dbReference type="AlphaFoldDB" id="B8HS50"/>
<dbReference type="EMBL" id="CP001344">
    <property type="protein sequence ID" value="ACL42709.1"/>
    <property type="molecule type" value="Genomic_DNA"/>
</dbReference>
<reference evidence="1" key="1">
    <citation type="submission" date="2009-01" db="EMBL/GenBank/DDBJ databases">
        <title>Complete sequence of chromosome Cyanothece sp. PCC 7425.</title>
        <authorList>
            <consortium name="US DOE Joint Genome Institute"/>
            <person name="Lucas S."/>
            <person name="Copeland A."/>
            <person name="Lapidus A."/>
            <person name="Glavina del Rio T."/>
            <person name="Dalin E."/>
            <person name="Tice H."/>
            <person name="Bruce D."/>
            <person name="Goodwin L."/>
            <person name="Pitluck S."/>
            <person name="Sims D."/>
            <person name="Meineke L."/>
            <person name="Brettin T."/>
            <person name="Detter J.C."/>
            <person name="Han C."/>
            <person name="Larimer F."/>
            <person name="Land M."/>
            <person name="Hauser L."/>
            <person name="Kyrpides N."/>
            <person name="Ovchinnikova G."/>
            <person name="Liberton M."/>
            <person name="Stoeckel J."/>
            <person name="Banerjee A."/>
            <person name="Singh A."/>
            <person name="Page L."/>
            <person name="Sato H."/>
            <person name="Zhao L."/>
            <person name="Sherman L."/>
            <person name="Pakrasi H."/>
            <person name="Richardson P."/>
        </authorList>
    </citation>
    <scope>NUCLEOTIDE SEQUENCE</scope>
    <source>
        <strain evidence="1">PCC 7425</strain>
    </source>
</reference>
<gene>
    <name evidence="1" type="ordered locus">Cyan7425_0315</name>
</gene>
<dbReference type="HOGENOM" id="CLU_073282_0_0_3"/>
<evidence type="ECO:0000313" key="1">
    <source>
        <dbReference type="EMBL" id="ACL42709.1"/>
    </source>
</evidence>
<protein>
    <submittedName>
        <fullName evidence="1">Uncharacterized protein</fullName>
    </submittedName>
</protein>
<proteinExistence type="predicted"/>
<sequence>MYRTVTLTDIDRITLYACDHYMFQSEQDLQIENLPHFSLVQLHEILTDQQLAEILLRFLIIMAFVDGVIDEAKLALVLEYAAGLNIHATYLDDLRATAEHRLTWVIADMNRRNVESITGQSWMGKNVMDWISPYRGKAEPERIARYHKLRYLPEGTLGRAFWEFYQQQGYRFPGEADGLNERFAIPHDVTHILCGYDTSPRDEILVSTFTAAMHPYEPMAGHILPIIYTWHLGITFNDVAKSATGALDPEHFWQVWAAGSQMQVDLFSPDWNFWDVAGERVEALRQEYGLNIG</sequence>
<dbReference type="SUPFAM" id="SSF158682">
    <property type="entry name" value="TerB-like"/>
    <property type="match status" value="1"/>
</dbReference>
<dbReference type="InterPro" id="IPR029024">
    <property type="entry name" value="TerB-like"/>
</dbReference>
<dbReference type="KEGG" id="cyn:Cyan7425_0315"/>
<dbReference type="eggNOG" id="COG5031">
    <property type="taxonomic scope" value="Bacteria"/>
</dbReference>
<dbReference type="STRING" id="395961.Cyan7425_0315"/>
<accession>B8HS50</accession>
<organism evidence="1">
    <name type="scientific">Cyanothece sp. (strain PCC 7425 / ATCC 29141)</name>
    <dbReference type="NCBI Taxonomy" id="395961"/>
    <lineage>
        <taxon>Bacteria</taxon>
        <taxon>Bacillati</taxon>
        <taxon>Cyanobacteriota</taxon>
        <taxon>Cyanophyceae</taxon>
        <taxon>Gomontiellales</taxon>
        <taxon>Cyanothecaceae</taxon>
        <taxon>Cyanothece</taxon>
    </lineage>
</organism>
<name>B8HS50_CYAP4</name>
<dbReference type="Gene3D" id="1.10.3680.10">
    <property type="entry name" value="TerB-like"/>
    <property type="match status" value="1"/>
</dbReference>
<dbReference type="OrthoDB" id="551637at2"/>